<dbReference type="AlphaFoldDB" id="D9SW04"/>
<evidence type="ECO:0008006" key="4">
    <source>
        <dbReference type="Google" id="ProtNLM"/>
    </source>
</evidence>
<dbReference type="Gene3D" id="2.130.10.10">
    <property type="entry name" value="YVTN repeat-like/Quinoprotein amine dehydrogenase"/>
    <property type="match status" value="1"/>
</dbReference>
<dbReference type="OrthoDB" id="2627254at2"/>
<sequence>MKLKRNLSLMLVYVLLLMLLPMNFIAIQVKAENLSGGNNEWNGVKNYNLNYDAQNFYVQDVQRMDNAIVVFGDNPNYGGKELIVLNEDGTSTIVKTNMKFMQDYYLGVYNGKAYYKKIGNASELGEIYRINLNDGTEEKIYNIQKPAIPGIKDVAFGSVLLNSEGSIIINYTFSTIDNPTMKQSLLKVKDHKESNINLYDKGIQEVIGLYSDNEGNTWVATSDNTKIAKVDSNNSVTVYSVDLEGYSIISGVMHDSKGNLWAKVDKWDSATTTLFTAVAKLSISGNTFVGQLYGKNQGISDLKDITVDEEGYFWILDGTTTKKFVNNSFVDRYKFDSYDLNYFDVVDENQLVVAESMKQYAYINNKATILGVSKIVGPSTSVKDVTANGINGDNLGEVKTEKDVLPQTGSPVDMTVLFTVSMLMIAFGTTLIFRGKRKIN</sequence>
<name>D9SW04_CLOC7</name>
<keyword evidence="3" id="KW-1185">Reference proteome</keyword>
<proteinExistence type="predicted"/>
<dbReference type="RefSeq" id="WP_010075989.1">
    <property type="nucleotide sequence ID" value="NC_014393.1"/>
</dbReference>
<evidence type="ECO:0000256" key="1">
    <source>
        <dbReference type="SAM" id="Phobius"/>
    </source>
</evidence>
<evidence type="ECO:0000313" key="2">
    <source>
        <dbReference type="EMBL" id="ADL51148.1"/>
    </source>
</evidence>
<dbReference type="KEGG" id="ccb:Clocel_1395"/>
<dbReference type="Proteomes" id="UP000002730">
    <property type="component" value="Chromosome"/>
</dbReference>
<accession>D9SW04</accession>
<keyword evidence="1" id="KW-1133">Transmembrane helix</keyword>
<organism evidence="2 3">
    <name type="scientific">Clostridium cellulovorans (strain ATCC 35296 / DSM 3052 / OCM 3 / 743B)</name>
    <dbReference type="NCBI Taxonomy" id="573061"/>
    <lineage>
        <taxon>Bacteria</taxon>
        <taxon>Bacillati</taxon>
        <taxon>Bacillota</taxon>
        <taxon>Clostridia</taxon>
        <taxon>Eubacteriales</taxon>
        <taxon>Clostridiaceae</taxon>
        <taxon>Clostridium</taxon>
    </lineage>
</organism>
<dbReference type="SUPFAM" id="SSF101898">
    <property type="entry name" value="NHL repeat"/>
    <property type="match status" value="1"/>
</dbReference>
<dbReference type="InterPro" id="IPR015943">
    <property type="entry name" value="WD40/YVTN_repeat-like_dom_sf"/>
</dbReference>
<dbReference type="EMBL" id="CP002160">
    <property type="protein sequence ID" value="ADL51148.1"/>
    <property type="molecule type" value="Genomic_DNA"/>
</dbReference>
<protein>
    <recommendedName>
        <fullName evidence="4">LPXTG-motif cell wall anchor domain protein</fullName>
    </recommendedName>
</protein>
<keyword evidence="1" id="KW-0472">Membrane</keyword>
<evidence type="ECO:0000313" key="3">
    <source>
        <dbReference type="Proteomes" id="UP000002730"/>
    </source>
</evidence>
<feature type="transmembrane region" description="Helical" evidence="1">
    <location>
        <begin position="414"/>
        <end position="433"/>
    </location>
</feature>
<keyword evidence="1" id="KW-0812">Transmembrane</keyword>
<gene>
    <name evidence="2" type="ordered locus">Clocel_1395</name>
</gene>
<dbReference type="HOGENOM" id="CLU_660047_0_0_9"/>
<reference evidence="2 3" key="1">
    <citation type="submission" date="2010-08" db="EMBL/GenBank/DDBJ databases">
        <title>Complete sequence of Clostridium cellulovorans 743B.</title>
        <authorList>
            <consortium name="US DOE Joint Genome Institute"/>
            <person name="Lucas S."/>
            <person name="Copeland A."/>
            <person name="Lapidus A."/>
            <person name="Cheng J.-F."/>
            <person name="Bruce D."/>
            <person name="Goodwin L."/>
            <person name="Pitluck S."/>
            <person name="Chertkov O."/>
            <person name="Detter J.C."/>
            <person name="Han C."/>
            <person name="Tapia R."/>
            <person name="Land M."/>
            <person name="Hauser L."/>
            <person name="Chang Y.-J."/>
            <person name="Jeffries C."/>
            <person name="Kyrpides N."/>
            <person name="Ivanova N."/>
            <person name="Mikhailova N."/>
            <person name="Hemme C.L."/>
            <person name="Woyke T."/>
        </authorList>
    </citation>
    <scope>NUCLEOTIDE SEQUENCE [LARGE SCALE GENOMIC DNA]</scope>
    <source>
        <strain evidence="3">ATCC 35296 / DSM 3052 / OCM 3 / 743B</strain>
    </source>
</reference>